<reference evidence="2" key="1">
    <citation type="submission" date="2019-03" db="EMBL/GenBank/DDBJ databases">
        <title>WGS assembly of Setaria viridis.</title>
        <authorList>
            <person name="Huang P."/>
            <person name="Jenkins J."/>
            <person name="Grimwood J."/>
            <person name="Barry K."/>
            <person name="Healey A."/>
            <person name="Mamidi S."/>
            <person name="Sreedasyam A."/>
            <person name="Shu S."/>
            <person name="Feldman M."/>
            <person name="Wu J."/>
            <person name="Yu Y."/>
            <person name="Chen C."/>
            <person name="Johnson J."/>
            <person name="Rokhsar D."/>
            <person name="Baxter I."/>
            <person name="Schmutz J."/>
            <person name="Brutnell T."/>
            <person name="Kellogg E."/>
        </authorList>
    </citation>
    <scope>NUCLEOTIDE SEQUENCE [LARGE SCALE GENOMIC DNA]</scope>
</reference>
<dbReference type="EMBL" id="CM016553">
    <property type="protein sequence ID" value="TKW33009.1"/>
    <property type="molecule type" value="Genomic_DNA"/>
</dbReference>
<feature type="chain" id="PRO_5020602454" description="Secreted protein" evidence="1">
    <location>
        <begin position="18"/>
        <end position="61"/>
    </location>
</feature>
<evidence type="ECO:0000313" key="3">
    <source>
        <dbReference type="Proteomes" id="UP000298652"/>
    </source>
</evidence>
<sequence length="61" mass="6936">MSSFILLLFLDCTIAYGASNTPYLESQIIELNGMFVFHLTSLAGGPRIHHFSIHFFSFLRI</sequence>
<dbReference type="AlphaFoldDB" id="A0A4U6VY83"/>
<proteinExistence type="predicted"/>
<evidence type="ECO:0008006" key="4">
    <source>
        <dbReference type="Google" id="ProtNLM"/>
    </source>
</evidence>
<gene>
    <name evidence="2" type="ORF">SEVIR_2G204350v2</name>
</gene>
<feature type="signal peptide" evidence="1">
    <location>
        <begin position="1"/>
        <end position="17"/>
    </location>
</feature>
<keyword evidence="3" id="KW-1185">Reference proteome</keyword>
<evidence type="ECO:0000256" key="1">
    <source>
        <dbReference type="SAM" id="SignalP"/>
    </source>
</evidence>
<protein>
    <recommendedName>
        <fullName evidence="4">Secreted protein</fullName>
    </recommendedName>
</protein>
<keyword evidence="1" id="KW-0732">Signal</keyword>
<accession>A0A4U6VY83</accession>
<organism evidence="2 3">
    <name type="scientific">Setaria viridis</name>
    <name type="common">Green bristlegrass</name>
    <name type="synonym">Setaria italica subsp. viridis</name>
    <dbReference type="NCBI Taxonomy" id="4556"/>
    <lineage>
        <taxon>Eukaryota</taxon>
        <taxon>Viridiplantae</taxon>
        <taxon>Streptophyta</taxon>
        <taxon>Embryophyta</taxon>
        <taxon>Tracheophyta</taxon>
        <taxon>Spermatophyta</taxon>
        <taxon>Magnoliopsida</taxon>
        <taxon>Liliopsida</taxon>
        <taxon>Poales</taxon>
        <taxon>Poaceae</taxon>
        <taxon>PACMAD clade</taxon>
        <taxon>Panicoideae</taxon>
        <taxon>Panicodae</taxon>
        <taxon>Paniceae</taxon>
        <taxon>Cenchrinae</taxon>
        <taxon>Setaria</taxon>
    </lineage>
</organism>
<name>A0A4U6VY83_SETVI</name>
<dbReference type="Proteomes" id="UP000298652">
    <property type="component" value="Chromosome 2"/>
</dbReference>
<evidence type="ECO:0000313" key="2">
    <source>
        <dbReference type="EMBL" id="TKW33009.1"/>
    </source>
</evidence>
<dbReference type="Gramene" id="TKW33009">
    <property type="protein sequence ID" value="TKW33009"/>
    <property type="gene ID" value="SEVIR_2G204350v2"/>
</dbReference>